<dbReference type="RefSeq" id="WP_154426862.1">
    <property type="nucleotide sequence ID" value="NZ_VUNN01000033.1"/>
</dbReference>
<dbReference type="CDD" id="cd00093">
    <property type="entry name" value="HTH_XRE"/>
    <property type="match status" value="1"/>
</dbReference>
<name>A0A7X2PE35_9SPIO</name>
<dbReference type="SUPFAM" id="SSF47413">
    <property type="entry name" value="lambda repressor-like DNA-binding domains"/>
    <property type="match status" value="2"/>
</dbReference>
<dbReference type="Proteomes" id="UP000460549">
    <property type="component" value="Unassembled WGS sequence"/>
</dbReference>
<sequence>MEYKEFLNQITYSLKAAILDSNISLNELSKRTGIKKSRLILLLNGKDEIYINDIFSISRVLGLITNFDLNDNHIISEEEKTYWDFRNYEKLINDLKLKSENCDSKDKEYYLSKIKIFQKNDKSYNMLRFFLGNRIEHLMSSVELSISELSDYLNVTAYYLVGVLNGEENYPCSLLFKIISILGNSCSVTFENNNEIHLLEYKA</sequence>
<dbReference type="AlphaFoldDB" id="A0A7X2PE35"/>
<protein>
    <submittedName>
        <fullName evidence="2">Helix-turn-helix transcriptional regulator</fullName>
    </submittedName>
</protein>
<evidence type="ECO:0000313" key="3">
    <source>
        <dbReference type="Proteomes" id="UP000460549"/>
    </source>
</evidence>
<organism evidence="2 3">
    <name type="scientific">Bullifex porci</name>
    <dbReference type="NCBI Taxonomy" id="2606638"/>
    <lineage>
        <taxon>Bacteria</taxon>
        <taxon>Pseudomonadati</taxon>
        <taxon>Spirochaetota</taxon>
        <taxon>Spirochaetia</taxon>
        <taxon>Spirochaetales</taxon>
        <taxon>Spirochaetaceae</taxon>
        <taxon>Bullifex</taxon>
    </lineage>
</organism>
<dbReference type="InterPro" id="IPR001387">
    <property type="entry name" value="Cro/C1-type_HTH"/>
</dbReference>
<dbReference type="GO" id="GO:0003677">
    <property type="term" value="F:DNA binding"/>
    <property type="evidence" value="ECO:0007669"/>
    <property type="project" value="InterPro"/>
</dbReference>
<accession>A0A7X2PE35</accession>
<evidence type="ECO:0000313" key="2">
    <source>
        <dbReference type="EMBL" id="MSU07260.1"/>
    </source>
</evidence>
<gene>
    <name evidence="2" type="ORF">FYJ80_10875</name>
</gene>
<dbReference type="PROSITE" id="PS50943">
    <property type="entry name" value="HTH_CROC1"/>
    <property type="match status" value="1"/>
</dbReference>
<reference evidence="2 3" key="1">
    <citation type="submission" date="2019-08" db="EMBL/GenBank/DDBJ databases">
        <title>In-depth cultivation of the pig gut microbiome towards novel bacterial diversity and tailored functional studies.</title>
        <authorList>
            <person name="Wylensek D."/>
            <person name="Hitch T.C.A."/>
            <person name="Clavel T."/>
        </authorList>
    </citation>
    <scope>NUCLEOTIDE SEQUENCE [LARGE SCALE GENOMIC DNA]</scope>
    <source>
        <strain evidence="2 3">NM-380-WT-3C1</strain>
    </source>
</reference>
<proteinExistence type="predicted"/>
<dbReference type="EMBL" id="VUNN01000033">
    <property type="protein sequence ID" value="MSU07260.1"/>
    <property type="molecule type" value="Genomic_DNA"/>
</dbReference>
<evidence type="ECO:0000259" key="1">
    <source>
        <dbReference type="PROSITE" id="PS50943"/>
    </source>
</evidence>
<keyword evidence="3" id="KW-1185">Reference proteome</keyword>
<comment type="caution">
    <text evidence="2">The sequence shown here is derived from an EMBL/GenBank/DDBJ whole genome shotgun (WGS) entry which is preliminary data.</text>
</comment>
<dbReference type="InterPro" id="IPR010982">
    <property type="entry name" value="Lambda_DNA-bd_dom_sf"/>
</dbReference>
<feature type="domain" description="HTH cro/C1-type" evidence="1">
    <location>
        <begin position="14"/>
        <end position="67"/>
    </location>
</feature>